<feature type="compositionally biased region" description="Low complexity" evidence="2">
    <location>
        <begin position="1"/>
        <end position="19"/>
    </location>
</feature>
<dbReference type="InterPro" id="IPR036770">
    <property type="entry name" value="Ankyrin_rpt-contain_sf"/>
</dbReference>
<dbReference type="SMART" id="SM00248">
    <property type="entry name" value="ANK"/>
    <property type="match status" value="6"/>
</dbReference>
<accession>A0ABM0KBG5</accession>
<feature type="repeat" description="ANK" evidence="1">
    <location>
        <begin position="435"/>
        <end position="467"/>
    </location>
</feature>
<keyword evidence="1" id="KW-0040">ANK repeat</keyword>
<feature type="repeat" description="ANK" evidence="1">
    <location>
        <begin position="402"/>
        <end position="434"/>
    </location>
</feature>
<dbReference type="Pfam" id="PF13857">
    <property type="entry name" value="Ank_5"/>
    <property type="match status" value="1"/>
</dbReference>
<dbReference type="PANTHER" id="PTHR24183:SF1">
    <property type="entry name" value="FIBRONECTIN TYPE 3 AND ANKYRIN REPEAT DOMAINS PROTEIN 1"/>
    <property type="match status" value="1"/>
</dbReference>
<feature type="region of interest" description="Disordered" evidence="2">
    <location>
        <begin position="1"/>
        <end position="105"/>
    </location>
</feature>
<dbReference type="Gene3D" id="1.25.40.20">
    <property type="entry name" value="Ankyrin repeat-containing domain"/>
    <property type="match status" value="1"/>
</dbReference>
<feature type="compositionally biased region" description="Polar residues" evidence="2">
    <location>
        <begin position="26"/>
        <end position="44"/>
    </location>
</feature>
<dbReference type="Proteomes" id="UP000694888">
    <property type="component" value="Unplaced"/>
</dbReference>
<dbReference type="SUPFAM" id="SSF48403">
    <property type="entry name" value="Ankyrin repeat"/>
    <property type="match status" value="1"/>
</dbReference>
<dbReference type="PANTHER" id="PTHR24183">
    <property type="entry name" value="FIBRONECTIN TYPE 3 AND ANKYRIN REPEAT DOMAINS PROTEIN 1"/>
    <property type="match status" value="1"/>
</dbReference>
<feature type="repeat" description="ANK" evidence="1">
    <location>
        <begin position="543"/>
        <end position="575"/>
    </location>
</feature>
<dbReference type="InterPro" id="IPR002110">
    <property type="entry name" value="Ankyrin_rpt"/>
</dbReference>
<dbReference type="RefSeq" id="XP_005113556.2">
    <property type="nucleotide sequence ID" value="XM_005113499.2"/>
</dbReference>
<evidence type="ECO:0000256" key="1">
    <source>
        <dbReference type="PROSITE-ProRule" id="PRU00023"/>
    </source>
</evidence>
<proteinExistence type="predicted"/>
<evidence type="ECO:0000256" key="2">
    <source>
        <dbReference type="SAM" id="MobiDB-lite"/>
    </source>
</evidence>
<organism evidence="3 4">
    <name type="scientific">Aplysia californica</name>
    <name type="common">California sea hare</name>
    <dbReference type="NCBI Taxonomy" id="6500"/>
    <lineage>
        <taxon>Eukaryota</taxon>
        <taxon>Metazoa</taxon>
        <taxon>Spiralia</taxon>
        <taxon>Lophotrochozoa</taxon>
        <taxon>Mollusca</taxon>
        <taxon>Gastropoda</taxon>
        <taxon>Heterobranchia</taxon>
        <taxon>Euthyneura</taxon>
        <taxon>Tectipleura</taxon>
        <taxon>Aplysiida</taxon>
        <taxon>Aplysioidea</taxon>
        <taxon>Aplysiidae</taxon>
        <taxon>Aplysia</taxon>
    </lineage>
</organism>
<evidence type="ECO:0000313" key="4">
    <source>
        <dbReference type="RefSeq" id="XP_005113556.2"/>
    </source>
</evidence>
<feature type="compositionally biased region" description="Basic and acidic residues" evidence="2">
    <location>
        <begin position="221"/>
        <end position="230"/>
    </location>
</feature>
<sequence>MAHTPANLSNSLASASQSSGILNEGTRMNSPTTASKTSETNRGVTSDRKLRRKISMTRISVPNISNTNIETKSPFQTMKTSPQPSANGIVFPKSANPFSRKPENTSVSSVLTVTSVARPANSANPVTRSIVYPSSLLPTPECPAPVSIPVSSESSESSQKAAATEASSQRNRKSSQSSNTVTSGSSRPGTASSRRPGSSASASSRRIQSAKSSRPSSNKNTPEDDERRDSVTNTPTPGPMEHPPLMMYESLPSAYDLLWDSSEAMNAGQLPPPSAGKITHHNVELLFEDAFTDAREQCGNPKAALRVFVECKTDQGEWEKVYTGLSKSYIHAGLQASKSYSFRSRIDSSAVKSEWSVPTTVKTHAAPFTGDDLHHAIRRGNIEKAKEILLSGDVSADAQDERDNSALTIAGLQQQFEIMELLIQHEADVNRKDASGKTPLIQAASRDALEAVKFLCENGADVKLLDKSGMAAIHHAVDGGYVKMVEWMLDNSEKYGFDIEQMETSNGMTPLNRCANMTPDSRAYELAASLQLRGAEMSTRSYASLTPLMNAVIRKKPRLVDFFLARGADIYERNENGKTAYDLAQSVQHTQILRAFEEKVQQLNMLPKAKRKTTPTQEVQIPT</sequence>
<name>A0ABM0KBG5_APLCA</name>
<feature type="compositionally biased region" description="Polar residues" evidence="2">
    <location>
        <begin position="57"/>
        <end position="86"/>
    </location>
</feature>
<feature type="compositionally biased region" description="Low complexity" evidence="2">
    <location>
        <begin position="151"/>
        <end position="214"/>
    </location>
</feature>
<dbReference type="InterPro" id="IPR013783">
    <property type="entry name" value="Ig-like_fold"/>
</dbReference>
<keyword evidence="3" id="KW-1185">Reference proteome</keyword>
<dbReference type="PROSITE" id="PS50297">
    <property type="entry name" value="ANK_REP_REGION"/>
    <property type="match status" value="1"/>
</dbReference>
<dbReference type="PROSITE" id="PS50088">
    <property type="entry name" value="ANK_REPEAT"/>
    <property type="match status" value="3"/>
</dbReference>
<feature type="region of interest" description="Disordered" evidence="2">
    <location>
        <begin position="147"/>
        <end position="246"/>
    </location>
</feature>
<gene>
    <name evidence="4" type="primary">LOC101854309</name>
</gene>
<dbReference type="GeneID" id="101854309"/>
<dbReference type="Pfam" id="PF12796">
    <property type="entry name" value="Ank_2"/>
    <property type="match status" value="1"/>
</dbReference>
<evidence type="ECO:0000313" key="3">
    <source>
        <dbReference type="Proteomes" id="UP000694888"/>
    </source>
</evidence>
<reference evidence="4" key="1">
    <citation type="submission" date="2025-08" db="UniProtKB">
        <authorList>
            <consortium name="RefSeq"/>
        </authorList>
    </citation>
    <scope>IDENTIFICATION</scope>
</reference>
<dbReference type="Gene3D" id="2.60.40.10">
    <property type="entry name" value="Immunoglobulins"/>
    <property type="match status" value="1"/>
</dbReference>
<protein>
    <submittedName>
        <fullName evidence="4">Fibronectin type 3 and ankyrin repeat domains 1 protein</fullName>
    </submittedName>
</protein>